<keyword evidence="6 8" id="KW-0472">Membrane</keyword>
<dbReference type="Proteomes" id="UP000663825">
    <property type="component" value="Unassembled WGS sequence"/>
</dbReference>
<dbReference type="EMBL" id="CAJOBP010000685">
    <property type="protein sequence ID" value="CAF4209244.1"/>
    <property type="molecule type" value="Genomic_DNA"/>
</dbReference>
<name>A0A820U789_9BILA</name>
<dbReference type="EMBL" id="CAJNYT010004454">
    <property type="protein sequence ID" value="CAF3664428.1"/>
    <property type="molecule type" value="Genomic_DNA"/>
</dbReference>
<dbReference type="GO" id="GO:0008519">
    <property type="term" value="F:ammonium channel activity"/>
    <property type="evidence" value="ECO:0007669"/>
    <property type="project" value="InterPro"/>
</dbReference>
<evidence type="ECO:0000256" key="3">
    <source>
        <dbReference type="ARBA" id="ARBA00022448"/>
    </source>
</evidence>
<protein>
    <recommendedName>
        <fullName evidence="8">Ammonium transporter</fullName>
    </recommendedName>
</protein>
<evidence type="ECO:0000313" key="17">
    <source>
        <dbReference type="Proteomes" id="UP000663862"/>
    </source>
</evidence>
<feature type="domain" description="Ammonium transporter AmtB-like" evidence="9">
    <location>
        <begin position="12"/>
        <end position="420"/>
    </location>
</feature>
<accession>A0A820U789</accession>
<evidence type="ECO:0000313" key="16">
    <source>
        <dbReference type="EMBL" id="CAF4627154.1"/>
    </source>
</evidence>
<dbReference type="InterPro" id="IPR024041">
    <property type="entry name" value="NH4_transpt_AmtB-like_dom"/>
</dbReference>
<dbReference type="EMBL" id="CAJOBO010000941">
    <property type="protein sequence ID" value="CAF4314831.1"/>
    <property type="molecule type" value="Genomic_DNA"/>
</dbReference>
<dbReference type="AlphaFoldDB" id="A0A820U789"/>
<dbReference type="GO" id="GO:0005886">
    <property type="term" value="C:plasma membrane"/>
    <property type="evidence" value="ECO:0007669"/>
    <property type="project" value="UniProtKB-SubCell"/>
</dbReference>
<evidence type="ECO:0000313" key="18">
    <source>
        <dbReference type="Proteomes" id="UP000663873"/>
    </source>
</evidence>
<organism evidence="15 17">
    <name type="scientific">Rotaria socialis</name>
    <dbReference type="NCBI Taxonomy" id="392032"/>
    <lineage>
        <taxon>Eukaryota</taxon>
        <taxon>Metazoa</taxon>
        <taxon>Spiralia</taxon>
        <taxon>Gnathifera</taxon>
        <taxon>Rotifera</taxon>
        <taxon>Eurotatoria</taxon>
        <taxon>Bdelloidea</taxon>
        <taxon>Philodinida</taxon>
        <taxon>Philodinidae</taxon>
        <taxon>Rotaria</taxon>
    </lineage>
</organism>
<evidence type="ECO:0000256" key="2">
    <source>
        <dbReference type="ARBA" id="ARBA00005887"/>
    </source>
</evidence>
<dbReference type="InterPro" id="IPR001905">
    <property type="entry name" value="Ammonium_transpt"/>
</dbReference>
<sequence>MNATAILYSNNAWLMTSTGLVYLMTPALACFYGGLVENKNFLNQLFLSIVCMAIIPVQWCLFGYSFAFGPGNSVFGSFQYALLSPMAMVNSNGENIDKSNVASVTSLAFVAFQCSFATITPALISGAVVGRMKIIPYMIFIFLWTTVCYAPLARWIVFNGGWLNKMGVMDFSGGLIVHLSSGISGLVAAIILGSRFQFDPDAANIGQTNLAFTILGTGLLWVGWMGFTGGAAFAADGIAALAIVNTNIGAASSMTTWSILDIINGKLRGHNSGFVSIPGLCSASIVGLVVVTPAAGFIQPCYALAMGFIGGVIVYSFLACKRRFFHIDDTLDVFSCHGLGGMVGTCLTGLFCQKDVNEQGNNGALYGNPAQFLHQLIGILVTGIYAGVCTAIILLSLHFTIGIRIHQVDQARGLDNIAHGVIEQRPSQDIKMPSMQKRRQPSNVIATINIEHE</sequence>
<dbReference type="EMBL" id="CAJOBR010001677">
    <property type="protein sequence ID" value="CAF4627154.1"/>
    <property type="molecule type" value="Genomic_DNA"/>
</dbReference>
<evidence type="ECO:0000313" key="11">
    <source>
        <dbReference type="EMBL" id="CAF3480949.1"/>
    </source>
</evidence>
<dbReference type="PROSITE" id="PS01219">
    <property type="entry name" value="AMMONIUM_TRANSP"/>
    <property type="match status" value="1"/>
</dbReference>
<comment type="similarity">
    <text evidence="2 8">Belongs to the ammonia transporter channel (TC 1.A.11.2) family.</text>
</comment>
<dbReference type="OrthoDB" id="534912at2759"/>
<reference evidence="15" key="1">
    <citation type="submission" date="2021-02" db="EMBL/GenBank/DDBJ databases">
        <authorList>
            <person name="Nowell W R."/>
        </authorList>
    </citation>
    <scope>NUCLEOTIDE SEQUENCE</scope>
</reference>
<proteinExistence type="inferred from homology"/>
<dbReference type="Proteomes" id="UP000663862">
    <property type="component" value="Unassembled WGS sequence"/>
</dbReference>
<feature type="transmembrane region" description="Helical" evidence="8">
    <location>
        <begin position="238"/>
        <end position="260"/>
    </location>
</feature>
<feature type="transmembrane region" description="Helical" evidence="8">
    <location>
        <begin position="12"/>
        <end position="33"/>
    </location>
</feature>
<dbReference type="Gene3D" id="1.10.3430.10">
    <property type="entry name" value="Ammonium transporter AmtB like domains"/>
    <property type="match status" value="1"/>
</dbReference>
<dbReference type="Pfam" id="PF00909">
    <property type="entry name" value="Ammonium_transp"/>
    <property type="match status" value="1"/>
</dbReference>
<dbReference type="NCBIfam" id="TIGR00836">
    <property type="entry name" value="amt"/>
    <property type="match status" value="1"/>
</dbReference>
<dbReference type="Proteomes" id="UP000663851">
    <property type="component" value="Unassembled WGS sequence"/>
</dbReference>
<evidence type="ECO:0000313" key="12">
    <source>
        <dbReference type="EMBL" id="CAF3664428.1"/>
    </source>
</evidence>
<dbReference type="EMBL" id="CAJOBQ010001385">
    <property type="protein sequence ID" value="CAF4482375.1"/>
    <property type="molecule type" value="Genomic_DNA"/>
</dbReference>
<keyword evidence="3 8" id="KW-0813">Transport</keyword>
<evidence type="ECO:0000313" key="13">
    <source>
        <dbReference type="EMBL" id="CAF4209244.1"/>
    </source>
</evidence>
<dbReference type="Proteomes" id="UP000663872">
    <property type="component" value="Unassembled WGS sequence"/>
</dbReference>
<feature type="transmembrane region" description="Helical" evidence="8">
    <location>
        <begin position="210"/>
        <end position="232"/>
    </location>
</feature>
<feature type="transmembrane region" description="Helical" evidence="8">
    <location>
        <begin position="297"/>
        <end position="318"/>
    </location>
</feature>
<feature type="transmembrane region" description="Helical" evidence="8">
    <location>
        <begin position="272"/>
        <end position="291"/>
    </location>
</feature>
<evidence type="ECO:0000313" key="15">
    <source>
        <dbReference type="EMBL" id="CAF4482375.1"/>
    </source>
</evidence>
<dbReference type="SUPFAM" id="SSF111352">
    <property type="entry name" value="Ammonium transporter"/>
    <property type="match status" value="1"/>
</dbReference>
<keyword evidence="5 8" id="KW-1133">Transmembrane helix</keyword>
<evidence type="ECO:0000259" key="9">
    <source>
        <dbReference type="Pfam" id="PF00909"/>
    </source>
</evidence>
<evidence type="ECO:0000313" key="10">
    <source>
        <dbReference type="EMBL" id="CAF3416302.1"/>
    </source>
</evidence>
<dbReference type="Proteomes" id="UP000663873">
    <property type="component" value="Unassembled WGS sequence"/>
</dbReference>
<gene>
    <name evidence="11" type="ORF">FME351_LOCUS15492</name>
    <name evidence="12" type="ORF">GRG538_LOCUS25962</name>
    <name evidence="14" type="ORF">HFQ381_LOCUS14426</name>
    <name evidence="16" type="ORF">QYT958_LOCUS13238</name>
    <name evidence="10" type="ORF">TIS948_LOCUS29053</name>
    <name evidence="15" type="ORF">TSG867_LOCUS19617</name>
    <name evidence="13" type="ORF">UJA718_LOCUS7037</name>
</gene>
<dbReference type="Proteomes" id="UP000663869">
    <property type="component" value="Unassembled WGS sequence"/>
</dbReference>
<feature type="transmembrane region" description="Helical" evidence="8">
    <location>
        <begin position="330"/>
        <end position="352"/>
    </location>
</feature>
<evidence type="ECO:0000256" key="5">
    <source>
        <dbReference type="ARBA" id="ARBA00022989"/>
    </source>
</evidence>
<dbReference type="InterPro" id="IPR029020">
    <property type="entry name" value="Ammonium/urea_transptr"/>
</dbReference>
<dbReference type="EMBL" id="CAJNYU010001916">
    <property type="protein sequence ID" value="CAF3480949.1"/>
    <property type="molecule type" value="Genomic_DNA"/>
</dbReference>
<evidence type="ECO:0000313" key="14">
    <source>
        <dbReference type="EMBL" id="CAF4314831.1"/>
    </source>
</evidence>
<dbReference type="InterPro" id="IPR018047">
    <property type="entry name" value="Ammonium_transpt_CS"/>
</dbReference>
<evidence type="ECO:0000256" key="1">
    <source>
        <dbReference type="ARBA" id="ARBA00004141"/>
    </source>
</evidence>
<evidence type="ECO:0000256" key="8">
    <source>
        <dbReference type="RuleBase" id="RU362002"/>
    </source>
</evidence>
<dbReference type="PANTHER" id="PTHR43029">
    <property type="entry name" value="AMMONIUM TRANSPORTER MEP2"/>
    <property type="match status" value="1"/>
</dbReference>
<feature type="transmembrane region" description="Helical" evidence="8">
    <location>
        <begin position="137"/>
        <end position="156"/>
    </location>
</feature>
<feature type="transmembrane region" description="Helical" evidence="8">
    <location>
        <begin position="107"/>
        <end position="130"/>
    </location>
</feature>
<feature type="transmembrane region" description="Helical" evidence="8">
    <location>
        <begin position="176"/>
        <end position="198"/>
    </location>
</feature>
<evidence type="ECO:0000256" key="6">
    <source>
        <dbReference type="ARBA" id="ARBA00023136"/>
    </source>
</evidence>
<dbReference type="EMBL" id="CAJNXB010005279">
    <property type="protein sequence ID" value="CAF3416302.1"/>
    <property type="molecule type" value="Genomic_DNA"/>
</dbReference>
<evidence type="ECO:0000256" key="7">
    <source>
        <dbReference type="ARBA" id="ARBA00023177"/>
    </source>
</evidence>
<dbReference type="Proteomes" id="UP000663848">
    <property type="component" value="Unassembled WGS sequence"/>
</dbReference>
<dbReference type="PANTHER" id="PTHR43029:SF10">
    <property type="entry name" value="AMMONIUM TRANSPORTER MEP2"/>
    <property type="match status" value="1"/>
</dbReference>
<feature type="transmembrane region" description="Helical" evidence="8">
    <location>
        <begin position="372"/>
        <end position="397"/>
    </location>
</feature>
<comment type="caution">
    <text evidence="15">The sequence shown here is derived from an EMBL/GenBank/DDBJ whole genome shotgun (WGS) entry which is preliminary data.</text>
</comment>
<keyword evidence="4 8" id="KW-0812">Transmembrane</keyword>
<evidence type="ECO:0000256" key="4">
    <source>
        <dbReference type="ARBA" id="ARBA00022692"/>
    </source>
</evidence>
<feature type="transmembrane region" description="Helical" evidence="8">
    <location>
        <begin position="45"/>
        <end position="67"/>
    </location>
</feature>
<keyword evidence="18" id="KW-1185">Reference proteome</keyword>
<comment type="subcellular location">
    <subcellularLocation>
        <location evidence="8">Cell membrane</location>
        <topology evidence="8">Multi-pass membrane protein</topology>
    </subcellularLocation>
    <subcellularLocation>
        <location evidence="1">Membrane</location>
        <topology evidence="1">Multi-pass membrane protein</topology>
    </subcellularLocation>
</comment>
<keyword evidence="7 8" id="KW-0924">Ammonia transport</keyword>